<organism evidence="1 2">
    <name type="scientific">Naganishia friedmannii</name>
    <dbReference type="NCBI Taxonomy" id="89922"/>
    <lineage>
        <taxon>Eukaryota</taxon>
        <taxon>Fungi</taxon>
        <taxon>Dikarya</taxon>
        <taxon>Basidiomycota</taxon>
        <taxon>Agaricomycotina</taxon>
        <taxon>Tremellomycetes</taxon>
        <taxon>Filobasidiales</taxon>
        <taxon>Filobasidiaceae</taxon>
        <taxon>Naganishia</taxon>
    </lineage>
</organism>
<comment type="caution">
    <text evidence="1">The sequence shown here is derived from an EMBL/GenBank/DDBJ whole genome shotgun (WGS) entry which is preliminary data.</text>
</comment>
<dbReference type="Proteomes" id="UP001227268">
    <property type="component" value="Unassembled WGS sequence"/>
</dbReference>
<sequence length="599" mass="67944">MRFGQASDSKFVLRATWVNSKWRETLTQSCPSLWNKVCFDGVAKGNTKLFDEYARACIKRSRGNLDIAVLRNFSIGSLNRLWMTLQTLPWTAKTLGVEFTGSQVLESFSTLFRPNMANLRHLLIRCDSIRARTPPKLLTCTDLVSPDKLETLGLDGVYFRTLNVERTITASELKSFRDDIIQYPRLKSLTVHRCAFDGSYAPSLLGDSREYQVDQLHRALRGALGIEFLEVTEPVVGVRMAQPGVGKRITLLQVRELVVPPPSIWSIDILAPHLESLSFASARKSRIEWCLQVARKKHSALIPTIAEAPITLDTLPRLKQVEFFCYEYDQISRLEEWLSQLPNITKLVIIAGKAGNPWPRQANGGSFDYRARMQVLQLLIDHPEWCPELEDLELHACFASGRKLVEFVRNRTKATNCASLRRLALKESLALSAEAFLTLCNEVPEFSHSSHEEPGGSEVARRRRECQQEQYMLDDFEFEPCEILDDQSPCMAYHQVPWITDDQVPWLTDDLVMTLDDQTSMPDLLGADNIVEAFKLQKQYEIGRLPDGETTRYVSCQSRLDTVDAENAIYSGSTARSNCHSEETWNDAIKAKPKTSDSD</sequence>
<evidence type="ECO:0000313" key="1">
    <source>
        <dbReference type="EMBL" id="KAJ9093207.1"/>
    </source>
</evidence>
<dbReference type="EMBL" id="JASBWT010000032">
    <property type="protein sequence ID" value="KAJ9093207.1"/>
    <property type="molecule type" value="Genomic_DNA"/>
</dbReference>
<reference evidence="1" key="1">
    <citation type="submission" date="2023-04" db="EMBL/GenBank/DDBJ databases">
        <title>Draft Genome sequencing of Naganishia species isolated from polar environments using Oxford Nanopore Technology.</title>
        <authorList>
            <person name="Leo P."/>
            <person name="Venkateswaran K."/>
        </authorList>
    </citation>
    <scope>NUCLEOTIDE SEQUENCE</scope>
    <source>
        <strain evidence="1">MNA-CCFEE 5423</strain>
    </source>
</reference>
<accession>A0ACC2V2H7</accession>
<protein>
    <submittedName>
        <fullName evidence="1">Uncharacterized protein</fullName>
    </submittedName>
</protein>
<gene>
    <name evidence="1" type="ORF">QFC21_006524</name>
</gene>
<proteinExistence type="predicted"/>
<name>A0ACC2V2H7_9TREE</name>
<evidence type="ECO:0000313" key="2">
    <source>
        <dbReference type="Proteomes" id="UP001227268"/>
    </source>
</evidence>
<keyword evidence="2" id="KW-1185">Reference proteome</keyword>